<evidence type="ECO:0000313" key="1">
    <source>
        <dbReference type="EMBL" id="MBN3544701.1"/>
    </source>
</evidence>
<evidence type="ECO:0000313" key="2">
    <source>
        <dbReference type="Proteomes" id="UP001319060"/>
    </source>
</evidence>
<name>A0ABS2ZB78_9BACL</name>
<gene>
    <name evidence="1" type="ORF">JYA64_05315</name>
</gene>
<dbReference type="Proteomes" id="UP001319060">
    <property type="component" value="Unassembled WGS sequence"/>
</dbReference>
<reference evidence="1 2" key="1">
    <citation type="submission" date="2021-01" db="EMBL/GenBank/DDBJ databases">
        <title>Genome Sequencing of Type Strains.</title>
        <authorList>
            <person name="Lemaire J.F."/>
            <person name="Inderbitzin P."/>
            <person name="Collins S.B."/>
            <person name="Wespe N."/>
            <person name="Knight-Connoni V."/>
        </authorList>
    </citation>
    <scope>NUCLEOTIDE SEQUENCE [LARGE SCALE GENOMIC DNA]</scope>
    <source>
        <strain evidence="1 2">DSM 14730</strain>
    </source>
</reference>
<sequence length="81" mass="9377">MGVSLNMYRVKQKRSKLGIWLEKHNKDTDWLTQTTGIEKKTVEELASNPNKSPRMIAIRKILYAVKSVDPTTKVSDLWDMN</sequence>
<comment type="caution">
    <text evidence="1">The sequence shown here is derived from an EMBL/GenBank/DDBJ whole genome shotgun (WGS) entry which is preliminary data.</text>
</comment>
<dbReference type="EMBL" id="JAFHKS010000042">
    <property type="protein sequence ID" value="MBN3544701.1"/>
    <property type="molecule type" value="Genomic_DNA"/>
</dbReference>
<accession>A0ABS2ZB78</accession>
<organism evidence="1 2">
    <name type="scientific">Fictibacillus barbaricus</name>
    <dbReference type="NCBI Taxonomy" id="182136"/>
    <lineage>
        <taxon>Bacteria</taxon>
        <taxon>Bacillati</taxon>
        <taxon>Bacillota</taxon>
        <taxon>Bacilli</taxon>
        <taxon>Bacillales</taxon>
        <taxon>Fictibacillaceae</taxon>
        <taxon>Fictibacillus</taxon>
    </lineage>
</organism>
<protein>
    <submittedName>
        <fullName evidence="1">XRE family transcriptional regulator</fullName>
    </submittedName>
</protein>
<keyword evidence="2" id="KW-1185">Reference proteome</keyword>
<dbReference type="RefSeq" id="WP_205723990.1">
    <property type="nucleotide sequence ID" value="NZ_JAFHKS010000042.1"/>
</dbReference>
<proteinExistence type="predicted"/>